<proteinExistence type="predicted"/>
<organism evidence="1 2">
    <name type="scientific">Enterococcus alishanensis</name>
    <dbReference type="NCBI Taxonomy" id="1303817"/>
    <lineage>
        <taxon>Bacteria</taxon>
        <taxon>Bacillati</taxon>
        <taxon>Bacillota</taxon>
        <taxon>Bacilli</taxon>
        <taxon>Lactobacillales</taxon>
        <taxon>Enterococcaceae</taxon>
        <taxon>Enterococcus</taxon>
    </lineage>
</organism>
<evidence type="ECO:0000313" key="2">
    <source>
        <dbReference type="Proteomes" id="UP000774130"/>
    </source>
</evidence>
<reference evidence="1 2" key="1">
    <citation type="submission" date="2021-06" db="EMBL/GenBank/DDBJ databases">
        <title>Enterococcus alishanensis sp. nov., a novel lactic acid bacterium isolated from fresh coffee beans.</title>
        <authorList>
            <person name="Chen Y.-S."/>
        </authorList>
    </citation>
    <scope>NUCLEOTIDE SEQUENCE [LARGE SCALE GENOMIC DNA]</scope>
    <source>
        <strain evidence="1 2">ALS3</strain>
    </source>
</reference>
<dbReference type="Proteomes" id="UP000774130">
    <property type="component" value="Unassembled WGS sequence"/>
</dbReference>
<name>A0ABS6TI46_9ENTE</name>
<keyword evidence="2" id="KW-1185">Reference proteome</keyword>
<dbReference type="RefSeq" id="WP_218327758.1">
    <property type="nucleotide sequence ID" value="NZ_JAHUZB010000020.1"/>
</dbReference>
<dbReference type="EMBL" id="JAHUZB010000020">
    <property type="protein sequence ID" value="MBV7392545.1"/>
    <property type="molecule type" value="Genomic_DNA"/>
</dbReference>
<sequence>MSSIKKYTANLLFFLGLIFFFFLTANPIKSQAASPPNGYTLYTVSNYAQFKAAMNAPSTLKKYILLNNDIVYGFSNGATTTSTTSAIDVLSYTSDTIIDGSGTSGTARYSLLFGYIGNTNAYSYDSPLRTITPNITVTFQNLNVGNSTCRNFTNGGLVYPYTNQGTNINLNVIVNNVTYNIQGFNGTPFNSFYADNSTITFKGTNTFTSSNTSSGAYFSSGFSNLNFDTDSSTIISVAGAGTSEVMSGNQDTGTLNITLNPRANVTVNNGKTTFIRSDNATLNVGDSAKLNYNLVNGSGSTTSGVLNSRGSTVINATNNSTLNFSSSKSGVTSWGLTGSNTINANAPKEILFATSATTPSPLFTGSVMTVNRNDQINTCDYQSSTLEIGETIGTNYLKYKIGDSNSLSSENTASKTAWVYEPTASISSVTANSIVANRQSDLNINDIVLNDDNSTIQQVSYKIADAPLVSDDITLDSSQKTISDKESESLIASNSSSSETFTINNLLAQMYYIYSQVLSIRNHNTVAGNFTTETLSKWTENSSAVPEYKSMSIINNIDFHAFRSKISKTDNLNPEDYQTINNGNTIRKLSLNSLTVNSGSASDVTLVDQLTEGKNSQLALSLVAQKNDSQDIVKWGPLLANKGSTDNLSLAPYWQTDHSANLYVTGNFSGPYDVLKDVSYTLHFDIATVTS</sequence>
<accession>A0ABS6TI46</accession>
<gene>
    <name evidence="1" type="ORF">KUA55_18015</name>
</gene>
<comment type="caution">
    <text evidence="1">The sequence shown here is derived from an EMBL/GenBank/DDBJ whole genome shotgun (WGS) entry which is preliminary data.</text>
</comment>
<evidence type="ECO:0008006" key="3">
    <source>
        <dbReference type="Google" id="ProtNLM"/>
    </source>
</evidence>
<evidence type="ECO:0000313" key="1">
    <source>
        <dbReference type="EMBL" id="MBV7392545.1"/>
    </source>
</evidence>
<protein>
    <recommendedName>
        <fullName evidence="3">WxL domain-containing protein</fullName>
    </recommendedName>
</protein>